<dbReference type="RefSeq" id="XP_007873952.1">
    <property type="nucleotide sequence ID" value="XM_007875761.1"/>
</dbReference>
<comment type="caution">
    <text evidence="1">The sequence shown here is derived from an EMBL/GenBank/DDBJ whole genome shotgun (WGS) entry which is preliminary data.</text>
</comment>
<dbReference type="VEuPathDB" id="FungiDB:PNEG_01974"/>
<gene>
    <name evidence="1" type="ORF">PNEG_01974</name>
</gene>
<evidence type="ECO:0000313" key="1">
    <source>
        <dbReference type="EMBL" id="EMR09791.1"/>
    </source>
</evidence>
<dbReference type="OrthoDB" id="5399341at2759"/>
<keyword evidence="2" id="KW-1185">Reference proteome</keyword>
<evidence type="ECO:0000313" key="2">
    <source>
        <dbReference type="Proteomes" id="UP000011958"/>
    </source>
</evidence>
<dbReference type="EMBL" id="AFWA02000009">
    <property type="protein sequence ID" value="EMR09791.1"/>
    <property type="molecule type" value="Genomic_DNA"/>
</dbReference>
<dbReference type="AlphaFoldDB" id="M7NRS6"/>
<protein>
    <submittedName>
        <fullName evidence="1">Uncharacterized protein</fullName>
    </submittedName>
</protein>
<accession>M7NRS6</accession>
<dbReference type="HOGENOM" id="CLU_1415709_0_0_1"/>
<name>M7NRS6_PNEMU</name>
<organism evidence="1 2">
    <name type="scientific">Pneumocystis murina (strain B123)</name>
    <name type="common">Mouse pneumocystis pneumonia agent</name>
    <name type="synonym">Pneumocystis carinii f. sp. muris</name>
    <dbReference type="NCBI Taxonomy" id="1069680"/>
    <lineage>
        <taxon>Eukaryota</taxon>
        <taxon>Fungi</taxon>
        <taxon>Dikarya</taxon>
        <taxon>Ascomycota</taxon>
        <taxon>Taphrinomycotina</taxon>
        <taxon>Pneumocystomycetes</taxon>
        <taxon>Pneumocystaceae</taxon>
        <taxon>Pneumocystis</taxon>
    </lineage>
</organism>
<proteinExistence type="predicted"/>
<dbReference type="Proteomes" id="UP000011958">
    <property type="component" value="Unassembled WGS sequence"/>
</dbReference>
<reference evidence="2" key="1">
    <citation type="journal article" date="2016" name="Nat. Commun.">
        <title>Genome analysis of three Pneumocystis species reveals adaptation mechanisms to life exclusively in mammalian hosts.</title>
        <authorList>
            <person name="Ma L."/>
            <person name="Chen Z."/>
            <person name="Huang D.W."/>
            <person name="Kutty G."/>
            <person name="Ishihara M."/>
            <person name="Wang H."/>
            <person name="Abouelleil A."/>
            <person name="Bishop L."/>
            <person name="Davey E."/>
            <person name="Deng R."/>
            <person name="Deng X."/>
            <person name="Fan L."/>
            <person name="Fantoni G."/>
            <person name="Fitzgerald M."/>
            <person name="Gogineni E."/>
            <person name="Goldberg J.M."/>
            <person name="Handley G."/>
            <person name="Hu X."/>
            <person name="Huber C."/>
            <person name="Jiao X."/>
            <person name="Jones K."/>
            <person name="Levin J.Z."/>
            <person name="Liu Y."/>
            <person name="Macdonald P."/>
            <person name="Melnikov A."/>
            <person name="Raley C."/>
            <person name="Sassi M."/>
            <person name="Sherman B.T."/>
            <person name="Song X."/>
            <person name="Sykes S."/>
            <person name="Tran B."/>
            <person name="Walsh L."/>
            <person name="Xia Y."/>
            <person name="Yang J."/>
            <person name="Young S."/>
            <person name="Zeng Q."/>
            <person name="Zheng X."/>
            <person name="Stephens R."/>
            <person name="Nusbaum C."/>
            <person name="Birren B.W."/>
            <person name="Azadi P."/>
            <person name="Lempicki R.A."/>
            <person name="Cuomo C.A."/>
            <person name="Kovacs J.A."/>
        </authorList>
    </citation>
    <scope>NUCLEOTIDE SEQUENCE [LARGE SCALE GENOMIC DNA]</scope>
    <source>
        <strain evidence="2">B123</strain>
    </source>
</reference>
<dbReference type="GeneID" id="19895668"/>
<sequence length="192" mass="23325">MKIVLWKESEKSCDLQDKSNKKKWIKNMIWHKQNRDIRNENTISSDRIGLYRHSFFGFSRKFLKKTFFLRNKIIDPFFDDISEDIIVSDSFKRKDMSLWSRKISPDFLFYLLTLKQKDFGRILLNLYYLNENIKKNPLFLSKEAYCNSMESIKISQRSKLYILKQLFYTFNYYSKLWLTVYIPKTELILGLT</sequence>